<accession>A0A1B8RSZ7</accession>
<gene>
    <name evidence="4" type="ORF">CP373A1_03165</name>
</gene>
<evidence type="ECO:0000313" key="4">
    <source>
        <dbReference type="EMBL" id="OBY11937.1"/>
    </source>
</evidence>
<dbReference type="PROSITE" id="PS50943">
    <property type="entry name" value="HTH_CROC1"/>
    <property type="match status" value="1"/>
</dbReference>
<proteinExistence type="predicted"/>
<feature type="domain" description="HTH cro/C1-type" evidence="3">
    <location>
        <begin position="6"/>
        <end position="61"/>
    </location>
</feature>
<keyword evidence="1" id="KW-0238">DNA-binding</keyword>
<dbReference type="InterPro" id="IPR001387">
    <property type="entry name" value="Cro/C1-type_HTH"/>
</dbReference>
<dbReference type="GO" id="GO:0003700">
    <property type="term" value="F:DNA-binding transcription factor activity"/>
    <property type="evidence" value="ECO:0007669"/>
    <property type="project" value="TreeGrafter"/>
</dbReference>
<dbReference type="OrthoDB" id="1859224at2"/>
<dbReference type="GO" id="GO:0005829">
    <property type="term" value="C:cytosol"/>
    <property type="evidence" value="ECO:0007669"/>
    <property type="project" value="TreeGrafter"/>
</dbReference>
<dbReference type="PANTHER" id="PTHR46797:SF1">
    <property type="entry name" value="METHYLPHOSPHONATE SYNTHASE"/>
    <property type="match status" value="1"/>
</dbReference>
<dbReference type="AlphaFoldDB" id="A0A1B8RSZ7"/>
<feature type="coiled-coil region" evidence="2">
    <location>
        <begin position="64"/>
        <end position="91"/>
    </location>
</feature>
<reference evidence="4 5" key="1">
    <citation type="submission" date="2016-06" db="EMBL/GenBank/DDBJ databases">
        <authorList>
            <person name="Kjaerup R.B."/>
            <person name="Dalgaard T.S."/>
            <person name="Juul-Madsen H.R."/>
        </authorList>
    </citation>
    <scope>NUCLEOTIDE SEQUENCE [LARGE SCALE GENOMIC DNA]</scope>
    <source>
        <strain evidence="4 5">373-A1</strain>
    </source>
</reference>
<dbReference type="RefSeq" id="WP_065254349.1">
    <property type="nucleotide sequence ID" value="NZ_JADNPR010000001.1"/>
</dbReference>
<comment type="caution">
    <text evidence="4">The sequence shown here is derived from an EMBL/GenBank/DDBJ whole genome shotgun (WGS) entry which is preliminary data.</text>
</comment>
<keyword evidence="2" id="KW-0175">Coiled coil</keyword>
<dbReference type="SUPFAM" id="SSF47413">
    <property type="entry name" value="lambda repressor-like DNA-binding domains"/>
    <property type="match status" value="1"/>
</dbReference>
<name>A0A1B8RSZ7_9CLOT</name>
<dbReference type="InterPro" id="IPR010982">
    <property type="entry name" value="Lambda_DNA-bd_dom_sf"/>
</dbReference>
<evidence type="ECO:0000259" key="3">
    <source>
        <dbReference type="PROSITE" id="PS50943"/>
    </source>
</evidence>
<dbReference type="Proteomes" id="UP000092714">
    <property type="component" value="Unassembled WGS sequence"/>
</dbReference>
<protein>
    <submittedName>
        <fullName evidence="4">Transcriptional regulator</fullName>
    </submittedName>
</protein>
<evidence type="ECO:0000256" key="1">
    <source>
        <dbReference type="ARBA" id="ARBA00023125"/>
    </source>
</evidence>
<dbReference type="InterPro" id="IPR050807">
    <property type="entry name" value="TransReg_Diox_bact_type"/>
</dbReference>
<dbReference type="Pfam" id="PF01381">
    <property type="entry name" value="HTH_3"/>
    <property type="match status" value="1"/>
</dbReference>
<sequence length="109" mass="12631">MVGIKISKLRKEKGLSLSKLAEMAQISKSYLSDLENEKKENPSVEILEKIARVLEVPVSQLFDHEESSDNLDEMEEDMKILFSKVKNLSKENRKKVLKMMEIFTEENNN</sequence>
<dbReference type="PANTHER" id="PTHR46797">
    <property type="entry name" value="HTH-TYPE TRANSCRIPTIONAL REGULATOR"/>
    <property type="match status" value="1"/>
</dbReference>
<keyword evidence="5" id="KW-1185">Reference proteome</keyword>
<dbReference type="SMART" id="SM00530">
    <property type="entry name" value="HTH_XRE"/>
    <property type="match status" value="1"/>
</dbReference>
<dbReference type="EMBL" id="MAPZ01000010">
    <property type="protein sequence ID" value="OBY11937.1"/>
    <property type="molecule type" value="Genomic_DNA"/>
</dbReference>
<organism evidence="4 5">
    <name type="scientific">Clostridium paraputrificum</name>
    <dbReference type="NCBI Taxonomy" id="29363"/>
    <lineage>
        <taxon>Bacteria</taxon>
        <taxon>Bacillati</taxon>
        <taxon>Bacillota</taxon>
        <taxon>Clostridia</taxon>
        <taxon>Eubacteriales</taxon>
        <taxon>Clostridiaceae</taxon>
        <taxon>Clostridium</taxon>
    </lineage>
</organism>
<dbReference type="CDD" id="cd00093">
    <property type="entry name" value="HTH_XRE"/>
    <property type="match status" value="1"/>
</dbReference>
<dbReference type="Gene3D" id="1.10.260.40">
    <property type="entry name" value="lambda repressor-like DNA-binding domains"/>
    <property type="match status" value="1"/>
</dbReference>
<evidence type="ECO:0000313" key="5">
    <source>
        <dbReference type="Proteomes" id="UP000092714"/>
    </source>
</evidence>
<dbReference type="GO" id="GO:0003677">
    <property type="term" value="F:DNA binding"/>
    <property type="evidence" value="ECO:0007669"/>
    <property type="project" value="UniProtKB-KW"/>
</dbReference>
<evidence type="ECO:0000256" key="2">
    <source>
        <dbReference type="SAM" id="Coils"/>
    </source>
</evidence>